<feature type="region of interest" description="Disordered" evidence="1">
    <location>
        <begin position="195"/>
        <end position="249"/>
    </location>
</feature>
<proteinExistence type="predicted"/>
<reference evidence="3" key="1">
    <citation type="journal article" date="2019" name="Int. J. Syst. Evol. Microbiol.">
        <title>The Global Catalogue of Microorganisms (GCM) 10K type strain sequencing project: providing services to taxonomists for standard genome sequencing and annotation.</title>
        <authorList>
            <consortium name="The Broad Institute Genomics Platform"/>
            <consortium name="The Broad Institute Genome Sequencing Center for Infectious Disease"/>
            <person name="Wu L."/>
            <person name="Ma J."/>
        </authorList>
    </citation>
    <scope>NUCLEOTIDE SEQUENCE [LARGE SCALE GENOMIC DNA]</scope>
    <source>
        <strain evidence="3">JCM 13850</strain>
    </source>
</reference>
<sequence length="315" mass="33666">MLVGVQRDLADPGDELGEGRVAGQIGPQHEGVEEQPDHALGLRAAAVGDRGPGHHVVGVGVAAQQDRERAEERDEHRGAGAQGQLPQAGSRRFGHLEADDPAVRRPHGRAGPVGGQLQRWCPCQPLAPVGQSGRGRLAVQPVALPEREIGVLGGQRLQRGRLAAPEGVVEGGELAVEDPDRPFVRDDVVQAQAEHVVAGADDDQRPADQRPGGEVERRQRVRADQPSGLLGGVGAAGEVRARERERDRRVDDLVGDPVACDQPGAQRLVPFHQRVQRRPQGRLVQVAGQPHREGHVVLDGPGFELVQEPQAFLGE</sequence>
<feature type="compositionally biased region" description="Basic and acidic residues" evidence="1">
    <location>
        <begin position="202"/>
        <end position="223"/>
    </location>
</feature>
<feature type="compositionally biased region" description="Basic and acidic residues" evidence="1">
    <location>
        <begin position="65"/>
        <end position="78"/>
    </location>
</feature>
<accession>A0ABP5JGA1</accession>
<feature type="region of interest" description="Disordered" evidence="1">
    <location>
        <begin position="63"/>
        <end position="91"/>
    </location>
</feature>
<dbReference type="Proteomes" id="UP001501020">
    <property type="component" value="Unassembled WGS sequence"/>
</dbReference>
<organism evidence="2 3">
    <name type="scientific">Actinomadura napierensis</name>
    <dbReference type="NCBI Taxonomy" id="267854"/>
    <lineage>
        <taxon>Bacteria</taxon>
        <taxon>Bacillati</taxon>
        <taxon>Actinomycetota</taxon>
        <taxon>Actinomycetes</taxon>
        <taxon>Streptosporangiales</taxon>
        <taxon>Thermomonosporaceae</taxon>
        <taxon>Actinomadura</taxon>
    </lineage>
</organism>
<evidence type="ECO:0000313" key="2">
    <source>
        <dbReference type="EMBL" id="GAA2117638.1"/>
    </source>
</evidence>
<name>A0ABP5JGA1_9ACTN</name>
<comment type="caution">
    <text evidence="2">The sequence shown here is derived from an EMBL/GenBank/DDBJ whole genome shotgun (WGS) entry which is preliminary data.</text>
</comment>
<feature type="region of interest" description="Disordered" evidence="1">
    <location>
        <begin position="1"/>
        <end position="22"/>
    </location>
</feature>
<evidence type="ECO:0000313" key="3">
    <source>
        <dbReference type="Proteomes" id="UP001501020"/>
    </source>
</evidence>
<gene>
    <name evidence="2" type="ORF">GCM10009727_00080</name>
</gene>
<evidence type="ECO:0000256" key="1">
    <source>
        <dbReference type="SAM" id="MobiDB-lite"/>
    </source>
</evidence>
<dbReference type="EMBL" id="BAAAMR010000001">
    <property type="protein sequence ID" value="GAA2117638.1"/>
    <property type="molecule type" value="Genomic_DNA"/>
</dbReference>
<keyword evidence="3" id="KW-1185">Reference proteome</keyword>
<feature type="compositionally biased region" description="Basic and acidic residues" evidence="1">
    <location>
        <begin position="239"/>
        <end position="249"/>
    </location>
</feature>
<protein>
    <submittedName>
        <fullName evidence="2">Uncharacterized protein</fullName>
    </submittedName>
</protein>